<evidence type="ECO:0000259" key="5">
    <source>
        <dbReference type="PROSITE" id="PS00623"/>
    </source>
</evidence>
<dbReference type="InterPro" id="IPR012132">
    <property type="entry name" value="GMC_OxRdtase"/>
</dbReference>
<feature type="binding site" evidence="3">
    <location>
        <position position="533"/>
    </location>
    <ligand>
        <name>substrate</name>
    </ligand>
</feature>
<dbReference type="PIRSF" id="PIRSF000137">
    <property type="entry name" value="Alcohol_oxidase"/>
    <property type="match status" value="1"/>
</dbReference>
<keyword evidence="4" id="KW-0285">Flavoprotein</keyword>
<dbReference type="Gene3D" id="3.30.560.10">
    <property type="entry name" value="Glucose Oxidase, domain 3"/>
    <property type="match status" value="1"/>
</dbReference>
<evidence type="ECO:0000259" key="6">
    <source>
        <dbReference type="PROSITE" id="PS00624"/>
    </source>
</evidence>
<accession>A0AAN7ZNA6</accession>
<dbReference type="GO" id="GO:0050660">
    <property type="term" value="F:flavin adenine dinucleotide binding"/>
    <property type="evidence" value="ECO:0007669"/>
    <property type="project" value="InterPro"/>
</dbReference>
<protein>
    <recommendedName>
        <fullName evidence="5 6">Glucose-methanol-choline oxidoreductase N-terminal domain-containing protein</fullName>
    </recommendedName>
</protein>
<comment type="similarity">
    <text evidence="1 4">Belongs to the GMC oxidoreductase family.</text>
</comment>
<dbReference type="Pfam" id="PF05199">
    <property type="entry name" value="GMC_oxred_C"/>
    <property type="match status" value="1"/>
</dbReference>
<feature type="domain" description="Glucose-methanol-choline oxidoreductase N-terminal" evidence="6">
    <location>
        <begin position="315"/>
        <end position="329"/>
    </location>
</feature>
<feature type="domain" description="Glucose-methanol-choline oxidoreductase N-terminal" evidence="5">
    <location>
        <begin position="140"/>
        <end position="163"/>
    </location>
</feature>
<dbReference type="Proteomes" id="UP001329430">
    <property type="component" value="Chromosome 5"/>
</dbReference>
<name>A0AAN7ZNA6_9COLE</name>
<keyword evidence="3 4" id="KW-0274">FAD</keyword>
<evidence type="ECO:0000256" key="4">
    <source>
        <dbReference type="RuleBase" id="RU003968"/>
    </source>
</evidence>
<evidence type="ECO:0000313" key="8">
    <source>
        <dbReference type="Proteomes" id="UP001329430"/>
    </source>
</evidence>
<dbReference type="InterPro" id="IPR036188">
    <property type="entry name" value="FAD/NAD-bd_sf"/>
</dbReference>
<dbReference type="GO" id="GO:0016614">
    <property type="term" value="F:oxidoreductase activity, acting on CH-OH group of donors"/>
    <property type="evidence" value="ECO:0007669"/>
    <property type="project" value="InterPro"/>
</dbReference>
<dbReference type="PROSITE" id="PS00623">
    <property type="entry name" value="GMC_OXRED_1"/>
    <property type="match status" value="1"/>
</dbReference>
<proteinExistence type="inferred from homology"/>
<comment type="cofactor">
    <cofactor evidence="3">
        <name>FAD</name>
        <dbReference type="ChEBI" id="CHEBI:57692"/>
    </cofactor>
</comment>
<dbReference type="PANTHER" id="PTHR11552:SF158">
    <property type="entry name" value="GH23626P-RELATED"/>
    <property type="match status" value="1"/>
</dbReference>
<evidence type="ECO:0000256" key="2">
    <source>
        <dbReference type="PIRSR" id="PIRSR000137-1"/>
    </source>
</evidence>
<evidence type="ECO:0000256" key="1">
    <source>
        <dbReference type="ARBA" id="ARBA00010790"/>
    </source>
</evidence>
<dbReference type="InterPro" id="IPR007867">
    <property type="entry name" value="GMC_OxRtase_C"/>
</dbReference>
<reference evidence="7 8" key="1">
    <citation type="journal article" date="2024" name="Insects">
        <title>An Improved Chromosome-Level Genome Assembly of the Firefly Pyrocoelia pectoralis.</title>
        <authorList>
            <person name="Fu X."/>
            <person name="Meyer-Rochow V.B."/>
            <person name="Ballantyne L."/>
            <person name="Zhu X."/>
        </authorList>
    </citation>
    <scope>NUCLEOTIDE SEQUENCE [LARGE SCALE GENOMIC DNA]</scope>
    <source>
        <strain evidence="7">XCY_ONT2</strain>
    </source>
</reference>
<dbReference type="EMBL" id="JAVRBK010000005">
    <property type="protein sequence ID" value="KAK5644076.1"/>
    <property type="molecule type" value="Genomic_DNA"/>
</dbReference>
<dbReference type="Gene3D" id="3.50.50.60">
    <property type="entry name" value="FAD/NAD(P)-binding domain"/>
    <property type="match status" value="1"/>
</dbReference>
<dbReference type="PANTHER" id="PTHR11552">
    <property type="entry name" value="GLUCOSE-METHANOL-CHOLINE GMC OXIDOREDUCTASE"/>
    <property type="match status" value="1"/>
</dbReference>
<feature type="active site" description="Proton acceptor" evidence="2">
    <location>
        <position position="578"/>
    </location>
</feature>
<sequence>MGNCFDTCHTGELKSYANLYNQKVKIRITANKTVMADFERAVPTRTTSTDFFYFRQLYGTFDHIVVGAGASGAIIATRLSEDPHRTVLLLEAGGHETDFTDIPAMAEICELLDYNWNFASVPQNNSCLSSNNRQCLYSRGKAIGGSTVINGLFYSRGNARDYDEWKDMGNDGWGSEEVLTFYKKLENYKIDVDPGYHGYDGYMNIEYVYPDNLKTAMFLNANRELGITIGDYNGEYPICAGKAQLNNINGRRGSTGRMYLRRVYKDRNNLIMSPHSYVTKILINPQTKRAYGVIFAKNKKYYVATSRKEIVLSAGSFGSPQLLMLSGIGPRDHLTSLGIPLIRDLPVGNFLQDHLSFSTLYFTSNLSEPRDSGLEAKIRDYLQSRGVLTYGFCLATAFVETNLSQIRNHPDIEILLHKYLHALDNGSPGLDKSKLFATHILLLHPKSVGTVRLNSSNPFIYPLIDPNFFSDAENEDMETMYGGIQIALQLLETQAFKQHNVRLIYTQEPECQLYEYLSKEHWFCQLKQLSASYSHPTGTCRMGPNSSESVVNHKLRVHGTSNLIVADASVMPDTISGHPSAACMMIGEKASHMIRNG</sequence>
<keyword evidence="8" id="KW-1185">Reference proteome</keyword>
<feature type="binding site" evidence="3">
    <location>
        <position position="278"/>
    </location>
    <ligand>
        <name>FAD</name>
        <dbReference type="ChEBI" id="CHEBI:57692"/>
    </ligand>
</feature>
<dbReference type="AlphaFoldDB" id="A0AAN7ZNA6"/>
<dbReference type="InterPro" id="IPR000172">
    <property type="entry name" value="GMC_OxRdtase_N"/>
</dbReference>
<organism evidence="7 8">
    <name type="scientific">Pyrocoelia pectoralis</name>
    <dbReference type="NCBI Taxonomy" id="417401"/>
    <lineage>
        <taxon>Eukaryota</taxon>
        <taxon>Metazoa</taxon>
        <taxon>Ecdysozoa</taxon>
        <taxon>Arthropoda</taxon>
        <taxon>Hexapoda</taxon>
        <taxon>Insecta</taxon>
        <taxon>Pterygota</taxon>
        <taxon>Neoptera</taxon>
        <taxon>Endopterygota</taxon>
        <taxon>Coleoptera</taxon>
        <taxon>Polyphaga</taxon>
        <taxon>Elateriformia</taxon>
        <taxon>Elateroidea</taxon>
        <taxon>Lampyridae</taxon>
        <taxon>Lampyrinae</taxon>
        <taxon>Pyrocoelia</taxon>
    </lineage>
</organism>
<dbReference type="SUPFAM" id="SSF54373">
    <property type="entry name" value="FAD-linked reductases, C-terminal domain"/>
    <property type="match status" value="1"/>
</dbReference>
<feature type="active site" description="Proton donor" evidence="2">
    <location>
        <position position="535"/>
    </location>
</feature>
<dbReference type="SUPFAM" id="SSF51905">
    <property type="entry name" value="FAD/NAD(P)-binding domain"/>
    <property type="match status" value="1"/>
</dbReference>
<feature type="binding site" evidence="3">
    <location>
        <position position="393"/>
    </location>
    <ligand>
        <name>substrate</name>
    </ligand>
</feature>
<dbReference type="PROSITE" id="PS00624">
    <property type="entry name" value="GMC_OXRED_2"/>
    <property type="match status" value="1"/>
</dbReference>
<dbReference type="Pfam" id="PF00732">
    <property type="entry name" value="GMC_oxred_N"/>
    <property type="match status" value="1"/>
</dbReference>
<evidence type="ECO:0000256" key="3">
    <source>
        <dbReference type="PIRSR" id="PIRSR000137-2"/>
    </source>
</evidence>
<comment type="caution">
    <text evidence="7">The sequence shown here is derived from an EMBL/GenBank/DDBJ whole genome shotgun (WGS) entry which is preliminary data.</text>
</comment>
<gene>
    <name evidence="7" type="ORF">RI129_007921</name>
</gene>
<evidence type="ECO:0000313" key="7">
    <source>
        <dbReference type="EMBL" id="KAK5644076.1"/>
    </source>
</evidence>